<evidence type="ECO:0000256" key="5">
    <source>
        <dbReference type="ARBA" id="ARBA00022908"/>
    </source>
</evidence>
<comment type="caution">
    <text evidence="12">The sequence shown here is derived from an EMBL/GenBank/DDBJ whole genome shotgun (WGS) entry which is preliminary data.</text>
</comment>
<dbReference type="InterPro" id="IPR013762">
    <property type="entry name" value="Integrase-like_cat_sf"/>
</dbReference>
<feature type="active site" evidence="9">
    <location>
        <position position="254"/>
    </location>
</feature>
<dbReference type="PROSITE" id="PS51898">
    <property type="entry name" value="TYR_RECOMBINASE"/>
    <property type="match status" value="1"/>
</dbReference>
<comment type="subunit">
    <text evidence="9">Forms a cyclic heterotetrameric complex composed of two molecules of XerC and two molecules of XerD.</text>
</comment>
<dbReference type="NCBIfam" id="NF001399">
    <property type="entry name" value="PRK00283.1"/>
    <property type="match status" value="1"/>
</dbReference>
<dbReference type="PANTHER" id="PTHR30349:SF81">
    <property type="entry name" value="TYROSINE RECOMBINASE XERC"/>
    <property type="match status" value="1"/>
</dbReference>
<feature type="domain" description="Tyr recombinase" evidence="10">
    <location>
        <begin position="112"/>
        <end position="299"/>
    </location>
</feature>
<gene>
    <name evidence="9" type="primary">xerC</name>
    <name evidence="12" type="ORF">COLSTE_01612</name>
</gene>
<accession>B6GBZ3</accession>
<feature type="domain" description="Core-binding (CB)" evidence="11">
    <location>
        <begin position="6"/>
        <end position="91"/>
    </location>
</feature>
<dbReference type="PROSITE" id="PS51900">
    <property type="entry name" value="CB"/>
    <property type="match status" value="1"/>
</dbReference>
<feature type="active site" evidence="9">
    <location>
        <position position="176"/>
    </location>
</feature>
<feature type="active site" evidence="9">
    <location>
        <position position="152"/>
    </location>
</feature>
<evidence type="ECO:0000313" key="13">
    <source>
        <dbReference type="Proteomes" id="UP000003560"/>
    </source>
</evidence>
<dbReference type="SUPFAM" id="SSF56349">
    <property type="entry name" value="DNA breaking-rejoining enzymes"/>
    <property type="match status" value="1"/>
</dbReference>
<dbReference type="HOGENOM" id="CLU_027562_9_0_11"/>
<dbReference type="InterPro" id="IPR004107">
    <property type="entry name" value="Integrase_SAM-like_N"/>
</dbReference>
<dbReference type="Pfam" id="PF02899">
    <property type="entry name" value="Phage_int_SAM_1"/>
    <property type="match status" value="1"/>
</dbReference>
<dbReference type="InterPro" id="IPR050090">
    <property type="entry name" value="Tyrosine_recombinase_XerCD"/>
</dbReference>
<dbReference type="GeneID" id="98003324"/>
<dbReference type="Gene3D" id="1.10.443.10">
    <property type="entry name" value="Intergrase catalytic core"/>
    <property type="match status" value="1"/>
</dbReference>
<dbReference type="AlphaFoldDB" id="B6GBZ3"/>
<sequence length="305" mass="33081">MDDESARLLGLIDDYIAHLSRFEGASSETVRAYTQHLEAYARWAARAGRDGLAPSTRDVRAYLSELRAAGYAARTVAAHLSSIRSFFRWLSDEGLAGADPVTAIASPKLDRPLPHVLAPDQLARLMDAPDLASAGGKRDAAMLELFIATGARISELAALDLADVDVSRASVRLFGKGSKERLVPLYDRACSVCARYLEEGRGELLGRGAASSREASFFISDRGRPMSASSLRHRFDALKRRAGIPADITPHAMRHTFATELLIGGADLRSVQELLGHASLSTTQIYTHLTPDRLKSAVHQAHPRA</sequence>
<dbReference type="GO" id="GO:0051301">
    <property type="term" value="P:cell division"/>
    <property type="evidence" value="ECO:0007669"/>
    <property type="project" value="UniProtKB-KW"/>
</dbReference>
<dbReference type="HAMAP" id="MF_01808">
    <property type="entry name" value="Recomb_XerC_XerD"/>
    <property type="match status" value="1"/>
</dbReference>
<comment type="similarity">
    <text evidence="9">Belongs to the 'phage' integrase family. XerC subfamily.</text>
</comment>
<comment type="function">
    <text evidence="9">Site-specific tyrosine recombinase, which acts by catalyzing the cutting and rejoining of the recombining DNA molecules. The XerC-XerD complex is essential to convert dimers of the bacterial chromosome into monomers to permit their segregation at cell division. It also contributes to the segregational stability of plasmids.</text>
</comment>
<dbReference type="InterPro" id="IPR023009">
    <property type="entry name" value="Tyrosine_recombinase_XerC/XerD"/>
</dbReference>
<feature type="active site" description="O-(3'-phospho-DNA)-tyrosine intermediate" evidence="9">
    <location>
        <position position="286"/>
    </location>
</feature>
<dbReference type="PANTHER" id="PTHR30349">
    <property type="entry name" value="PHAGE INTEGRASE-RELATED"/>
    <property type="match status" value="1"/>
</dbReference>
<evidence type="ECO:0000256" key="6">
    <source>
        <dbReference type="ARBA" id="ARBA00023125"/>
    </source>
</evidence>
<dbReference type="GO" id="GO:0005737">
    <property type="term" value="C:cytoplasm"/>
    <property type="evidence" value="ECO:0007669"/>
    <property type="project" value="UniProtKB-SubCell"/>
</dbReference>
<organism evidence="12 13">
    <name type="scientific">Collinsella stercoris DSM 13279</name>
    <dbReference type="NCBI Taxonomy" id="445975"/>
    <lineage>
        <taxon>Bacteria</taxon>
        <taxon>Bacillati</taxon>
        <taxon>Actinomycetota</taxon>
        <taxon>Coriobacteriia</taxon>
        <taxon>Coriobacteriales</taxon>
        <taxon>Coriobacteriaceae</taxon>
        <taxon>Collinsella</taxon>
    </lineage>
</organism>
<dbReference type="Pfam" id="PF00589">
    <property type="entry name" value="Phage_integrase"/>
    <property type="match status" value="1"/>
</dbReference>
<keyword evidence="3 9" id="KW-0132">Cell division</keyword>
<keyword evidence="13" id="KW-1185">Reference proteome</keyword>
<dbReference type="GO" id="GO:0009037">
    <property type="term" value="F:tyrosine-based site-specific recombinase activity"/>
    <property type="evidence" value="ECO:0007669"/>
    <property type="project" value="UniProtKB-UniRule"/>
</dbReference>
<evidence type="ECO:0000256" key="1">
    <source>
        <dbReference type="ARBA" id="ARBA00004496"/>
    </source>
</evidence>
<evidence type="ECO:0000259" key="10">
    <source>
        <dbReference type="PROSITE" id="PS51898"/>
    </source>
</evidence>
<dbReference type="GO" id="GO:0007059">
    <property type="term" value="P:chromosome segregation"/>
    <property type="evidence" value="ECO:0007669"/>
    <property type="project" value="UniProtKB-UniRule"/>
</dbReference>
<keyword evidence="2 9" id="KW-0963">Cytoplasm</keyword>
<evidence type="ECO:0000256" key="2">
    <source>
        <dbReference type="ARBA" id="ARBA00022490"/>
    </source>
</evidence>
<evidence type="ECO:0000256" key="4">
    <source>
        <dbReference type="ARBA" id="ARBA00022829"/>
    </source>
</evidence>
<dbReference type="OrthoDB" id="9801717at2"/>
<dbReference type="STRING" id="445975.COLSTE_01612"/>
<dbReference type="EMBL" id="ABXJ01000083">
    <property type="protein sequence ID" value="EEA90257.1"/>
    <property type="molecule type" value="Genomic_DNA"/>
</dbReference>
<evidence type="ECO:0000256" key="7">
    <source>
        <dbReference type="ARBA" id="ARBA00023172"/>
    </source>
</evidence>
<name>B6GBZ3_9ACTN</name>
<feature type="active site" evidence="9">
    <location>
        <position position="277"/>
    </location>
</feature>
<keyword evidence="4 9" id="KW-0159">Chromosome partition</keyword>
<keyword evidence="5 9" id="KW-0229">DNA integration</keyword>
<evidence type="ECO:0000256" key="8">
    <source>
        <dbReference type="ARBA" id="ARBA00023306"/>
    </source>
</evidence>
<dbReference type="eggNOG" id="COG4974">
    <property type="taxonomic scope" value="Bacteria"/>
</dbReference>
<feature type="active site" evidence="9">
    <location>
        <position position="251"/>
    </location>
</feature>
<keyword evidence="8 9" id="KW-0131">Cell cycle</keyword>
<keyword evidence="7 9" id="KW-0233">DNA recombination</keyword>
<comment type="subcellular location">
    <subcellularLocation>
        <location evidence="1 9">Cytoplasm</location>
    </subcellularLocation>
</comment>
<dbReference type="CDD" id="cd00798">
    <property type="entry name" value="INT_XerDC_C"/>
    <property type="match status" value="1"/>
</dbReference>
<dbReference type="InterPro" id="IPR044068">
    <property type="entry name" value="CB"/>
</dbReference>
<evidence type="ECO:0000256" key="9">
    <source>
        <dbReference type="HAMAP-Rule" id="MF_01808"/>
    </source>
</evidence>
<reference evidence="12 13" key="2">
    <citation type="submission" date="2008-10" db="EMBL/GenBank/DDBJ databases">
        <authorList>
            <person name="Fulton L."/>
            <person name="Clifton S."/>
            <person name="Fulton B."/>
            <person name="Xu J."/>
            <person name="Minx P."/>
            <person name="Pepin K.H."/>
            <person name="Johnson M."/>
            <person name="Thiruvilangam P."/>
            <person name="Bhonagiri V."/>
            <person name="Nash W.E."/>
            <person name="Mardis E.R."/>
            <person name="Wilson R.K."/>
        </authorList>
    </citation>
    <scope>NUCLEOTIDE SEQUENCE [LARGE SCALE GENOMIC DNA]</scope>
    <source>
        <strain evidence="12 13">DSM 13279</strain>
    </source>
</reference>
<dbReference type="InterPro" id="IPR002104">
    <property type="entry name" value="Integrase_catalytic"/>
</dbReference>
<dbReference type="Proteomes" id="UP000003560">
    <property type="component" value="Unassembled WGS sequence"/>
</dbReference>
<reference evidence="12 13" key="1">
    <citation type="submission" date="2008-10" db="EMBL/GenBank/DDBJ databases">
        <title>Draft genome sequence of Collinsella stercoris (DSM 13279).</title>
        <authorList>
            <person name="Sudarsanam P."/>
            <person name="Ley R."/>
            <person name="Guruge J."/>
            <person name="Turnbaugh P.J."/>
            <person name="Mahowald M."/>
            <person name="Liep D."/>
            <person name="Gordon J."/>
        </authorList>
    </citation>
    <scope>NUCLEOTIDE SEQUENCE [LARGE SCALE GENOMIC DNA]</scope>
    <source>
        <strain evidence="12 13">DSM 13279</strain>
    </source>
</reference>
<evidence type="ECO:0000256" key="3">
    <source>
        <dbReference type="ARBA" id="ARBA00022618"/>
    </source>
</evidence>
<protein>
    <recommendedName>
        <fullName evidence="9">Tyrosine recombinase XerC</fullName>
    </recommendedName>
</protein>
<keyword evidence="6 9" id="KW-0238">DNA-binding</keyword>
<dbReference type="InterPro" id="IPR010998">
    <property type="entry name" value="Integrase_recombinase_N"/>
</dbReference>
<evidence type="ECO:0000313" key="12">
    <source>
        <dbReference type="EMBL" id="EEA90257.1"/>
    </source>
</evidence>
<dbReference type="Gene3D" id="1.10.150.130">
    <property type="match status" value="1"/>
</dbReference>
<dbReference type="GO" id="GO:0003677">
    <property type="term" value="F:DNA binding"/>
    <property type="evidence" value="ECO:0007669"/>
    <property type="project" value="UniProtKB-UniRule"/>
</dbReference>
<dbReference type="InterPro" id="IPR011010">
    <property type="entry name" value="DNA_brk_join_enz"/>
</dbReference>
<evidence type="ECO:0000259" key="11">
    <source>
        <dbReference type="PROSITE" id="PS51900"/>
    </source>
</evidence>
<dbReference type="GO" id="GO:0006313">
    <property type="term" value="P:DNA transposition"/>
    <property type="evidence" value="ECO:0007669"/>
    <property type="project" value="UniProtKB-UniRule"/>
</dbReference>
<dbReference type="RefSeq" id="WP_006721246.1">
    <property type="nucleotide sequence ID" value="NZ_CP085935.1"/>
</dbReference>
<proteinExistence type="inferred from homology"/>